<dbReference type="GO" id="GO:0071035">
    <property type="term" value="P:nuclear polyadenylation-dependent rRNA catabolic process"/>
    <property type="evidence" value="ECO:0007669"/>
    <property type="project" value="TreeGrafter"/>
</dbReference>
<evidence type="ECO:0000256" key="6">
    <source>
        <dbReference type="ARBA" id="ARBA00023242"/>
    </source>
</evidence>
<dbReference type="Gene3D" id="3.30.230.70">
    <property type="entry name" value="GHMP Kinase, N-terminal domain"/>
    <property type="match status" value="1"/>
</dbReference>
<feature type="domain" description="Exoribonuclease phosphorolytic" evidence="9">
    <location>
        <begin position="189"/>
        <end position="254"/>
    </location>
</feature>
<dbReference type="InterPro" id="IPR001247">
    <property type="entry name" value="ExoRNase_PH_dom1"/>
</dbReference>
<accession>A0A9D4ZIV7</accession>
<feature type="compositionally biased region" description="Low complexity" evidence="7">
    <location>
        <begin position="313"/>
        <end position="326"/>
    </location>
</feature>
<dbReference type="AlphaFoldDB" id="A0A9D4ZIV7"/>
<comment type="subcellular location">
    <subcellularLocation>
        <location evidence="2">Cytoplasm</location>
    </subcellularLocation>
    <subcellularLocation>
        <location evidence="1">Nucleus</location>
    </subcellularLocation>
</comment>
<evidence type="ECO:0000259" key="8">
    <source>
        <dbReference type="Pfam" id="PF01138"/>
    </source>
</evidence>
<dbReference type="GO" id="GO:0000176">
    <property type="term" value="C:nuclear exosome (RNase complex)"/>
    <property type="evidence" value="ECO:0007669"/>
    <property type="project" value="TreeGrafter"/>
</dbReference>
<keyword evidence="11" id="KW-1185">Reference proteome</keyword>
<feature type="region of interest" description="Disordered" evidence="7">
    <location>
        <begin position="308"/>
        <end position="327"/>
    </location>
</feature>
<evidence type="ECO:0000256" key="3">
    <source>
        <dbReference type="ARBA" id="ARBA00006678"/>
    </source>
</evidence>
<keyword evidence="5" id="KW-0694">RNA-binding</keyword>
<dbReference type="SUPFAM" id="SSF54211">
    <property type="entry name" value="Ribosomal protein S5 domain 2-like"/>
    <property type="match status" value="1"/>
</dbReference>
<dbReference type="GO" id="GO:0000467">
    <property type="term" value="P:exonucleolytic trimming to generate mature 3'-end of 5.8S rRNA from tricistronic rRNA transcript (SSU-rRNA, 5.8S rRNA, LSU-rRNA)"/>
    <property type="evidence" value="ECO:0007669"/>
    <property type="project" value="TreeGrafter"/>
</dbReference>
<dbReference type="InterPro" id="IPR050590">
    <property type="entry name" value="Exosome_comp_Rrp42_subfam"/>
</dbReference>
<dbReference type="InterPro" id="IPR033100">
    <property type="entry name" value="Rrp45"/>
</dbReference>
<dbReference type="InterPro" id="IPR027408">
    <property type="entry name" value="PNPase/RNase_PH_dom_sf"/>
</dbReference>
<dbReference type="Pfam" id="PF03725">
    <property type="entry name" value="RNase_PH_C"/>
    <property type="match status" value="1"/>
</dbReference>
<reference evidence="10" key="1">
    <citation type="submission" date="2021-01" db="EMBL/GenBank/DDBJ databases">
        <title>Adiantum capillus-veneris genome.</title>
        <authorList>
            <person name="Fang Y."/>
            <person name="Liao Q."/>
        </authorList>
    </citation>
    <scope>NUCLEOTIDE SEQUENCE</scope>
    <source>
        <strain evidence="10">H3</strain>
        <tissue evidence="10">Leaf</tissue>
    </source>
</reference>
<dbReference type="GO" id="GO:0000177">
    <property type="term" value="C:cytoplasmic exosome (RNase complex)"/>
    <property type="evidence" value="ECO:0007669"/>
    <property type="project" value="TreeGrafter"/>
</dbReference>
<dbReference type="SUPFAM" id="SSF55666">
    <property type="entry name" value="Ribonuclease PH domain 2-like"/>
    <property type="match status" value="1"/>
</dbReference>
<dbReference type="CDD" id="cd11368">
    <property type="entry name" value="RNase_PH_RRP45"/>
    <property type="match status" value="1"/>
</dbReference>
<dbReference type="GO" id="GO:0071028">
    <property type="term" value="P:nuclear mRNA surveillance"/>
    <property type="evidence" value="ECO:0007669"/>
    <property type="project" value="TreeGrafter"/>
</dbReference>
<dbReference type="Pfam" id="PF01138">
    <property type="entry name" value="RNase_PH"/>
    <property type="match status" value="1"/>
</dbReference>
<organism evidence="10 11">
    <name type="scientific">Adiantum capillus-veneris</name>
    <name type="common">Maidenhair fern</name>
    <dbReference type="NCBI Taxonomy" id="13818"/>
    <lineage>
        <taxon>Eukaryota</taxon>
        <taxon>Viridiplantae</taxon>
        <taxon>Streptophyta</taxon>
        <taxon>Embryophyta</taxon>
        <taxon>Tracheophyta</taxon>
        <taxon>Polypodiopsida</taxon>
        <taxon>Polypodiidae</taxon>
        <taxon>Polypodiales</taxon>
        <taxon>Pteridineae</taxon>
        <taxon>Pteridaceae</taxon>
        <taxon>Vittarioideae</taxon>
        <taxon>Adiantum</taxon>
    </lineage>
</organism>
<comment type="similarity">
    <text evidence="3">Belongs to the RNase PH family.</text>
</comment>
<dbReference type="PANTHER" id="PTHR11097">
    <property type="entry name" value="EXOSOME COMPLEX EXONUCLEASE RIBOSOMAL RNA PROCESSING PROTEIN"/>
    <property type="match status" value="1"/>
</dbReference>
<keyword evidence="6" id="KW-0539">Nucleus</keyword>
<dbReference type="GO" id="GO:0034473">
    <property type="term" value="P:U1 snRNA 3'-end processing"/>
    <property type="evidence" value="ECO:0007669"/>
    <property type="project" value="TreeGrafter"/>
</dbReference>
<comment type="caution">
    <text evidence="10">The sequence shown here is derived from an EMBL/GenBank/DDBJ whole genome shotgun (WGS) entry which is preliminary data.</text>
</comment>
<dbReference type="InterPro" id="IPR020568">
    <property type="entry name" value="Ribosomal_Su5_D2-typ_SF"/>
</dbReference>
<dbReference type="OrthoDB" id="10264038at2759"/>
<evidence type="ECO:0000313" key="10">
    <source>
        <dbReference type="EMBL" id="KAI5077154.1"/>
    </source>
</evidence>
<evidence type="ECO:0000313" key="11">
    <source>
        <dbReference type="Proteomes" id="UP000886520"/>
    </source>
</evidence>
<keyword evidence="4" id="KW-0963">Cytoplasm</keyword>
<evidence type="ECO:0000256" key="1">
    <source>
        <dbReference type="ARBA" id="ARBA00004123"/>
    </source>
</evidence>
<dbReference type="GO" id="GO:0034476">
    <property type="term" value="P:U5 snRNA 3'-end processing"/>
    <property type="evidence" value="ECO:0007669"/>
    <property type="project" value="TreeGrafter"/>
</dbReference>
<evidence type="ECO:0000259" key="9">
    <source>
        <dbReference type="Pfam" id="PF03725"/>
    </source>
</evidence>
<proteinExistence type="inferred from homology"/>
<dbReference type="GO" id="GO:0071038">
    <property type="term" value="P:TRAMP-dependent tRNA surveillance pathway"/>
    <property type="evidence" value="ECO:0007669"/>
    <property type="project" value="TreeGrafter"/>
</dbReference>
<evidence type="ECO:0000256" key="4">
    <source>
        <dbReference type="ARBA" id="ARBA00022490"/>
    </source>
</evidence>
<name>A0A9D4ZIV7_ADICA</name>
<feature type="domain" description="Exoribonuclease phosphorolytic" evidence="8">
    <location>
        <begin position="28"/>
        <end position="159"/>
    </location>
</feature>
<dbReference type="InterPro" id="IPR036345">
    <property type="entry name" value="ExoRNase_PH_dom2_sf"/>
</dbReference>
<evidence type="ECO:0000256" key="2">
    <source>
        <dbReference type="ARBA" id="ARBA00004496"/>
    </source>
</evidence>
<gene>
    <name evidence="10" type="ORF">GOP47_0006978</name>
</gene>
<evidence type="ECO:0000256" key="7">
    <source>
        <dbReference type="SAM" id="MobiDB-lite"/>
    </source>
</evidence>
<dbReference type="InterPro" id="IPR015847">
    <property type="entry name" value="ExoRNase_PH_dom2"/>
</dbReference>
<dbReference type="PANTHER" id="PTHR11097:SF14">
    <property type="entry name" value="EXOSOME COMPLEX COMPONENT RRP45"/>
    <property type="match status" value="1"/>
</dbReference>
<sequence length="467" mass="50703">MAAASLKQFLLEALRHDQRLDGRGPFDFRSLTINCSREDGAAEVQLGQTRISCVVTCQLVQPYSDQPNEGSLVVYTEFSPMADPYFEVGRPGENAVELGRVIERGLRDSRAIDTESLCVLSGKAVWSLRVEIHVLDNGGNLIDAACVAALAALLSFRRPECSLAGAEGQDVVIYPPEVCEPVPLIIHYLPIAFTFGFFGDGELMVMDPSFKEELLMRGRLTIILDINGDICAIQKAGGVGVSSCDILHCLRIASTKVAEVTSSLRKAVEAHELEKAHLKTTRQLDFLEIKAATIMQSAPEGCGVMREDEDDAVASSDESSNSSTSEEVIDILHSNRLRVKQEGKRGGSKCKHQQFAKGPLVAPLSASQTSCRKEIHDLSSDLITTNRAGEVRGSAFGNIDHRQQVSESERGNNLVSHELEGLSIQMSGEVKMAERGHASSLKGKPQSLLDAVKWENVKGKKAGSMRA</sequence>
<dbReference type="GO" id="GO:0035925">
    <property type="term" value="F:mRNA 3'-UTR AU-rich region binding"/>
    <property type="evidence" value="ECO:0007669"/>
    <property type="project" value="TreeGrafter"/>
</dbReference>
<dbReference type="EMBL" id="JABFUD020000007">
    <property type="protein sequence ID" value="KAI5077154.1"/>
    <property type="molecule type" value="Genomic_DNA"/>
</dbReference>
<evidence type="ECO:0000256" key="5">
    <source>
        <dbReference type="ARBA" id="ARBA00022884"/>
    </source>
</evidence>
<protein>
    <submittedName>
        <fullName evidence="10">Uncharacterized protein</fullName>
    </submittedName>
</protein>
<dbReference type="Proteomes" id="UP000886520">
    <property type="component" value="Chromosome 7"/>
</dbReference>
<dbReference type="GO" id="GO:0016075">
    <property type="term" value="P:rRNA catabolic process"/>
    <property type="evidence" value="ECO:0007669"/>
    <property type="project" value="TreeGrafter"/>
</dbReference>
<dbReference type="GO" id="GO:0034475">
    <property type="term" value="P:U4 snRNA 3'-end processing"/>
    <property type="evidence" value="ECO:0007669"/>
    <property type="project" value="TreeGrafter"/>
</dbReference>